<dbReference type="GeneID" id="92930777"/>
<dbReference type="EMBL" id="LZYH01000205">
    <property type="protein sequence ID" value="OFC62639.1"/>
    <property type="molecule type" value="Genomic_DNA"/>
</dbReference>
<accession>A0A1E7Z1K6</accession>
<protein>
    <submittedName>
        <fullName evidence="1">Uncharacterized protein</fullName>
    </submittedName>
</protein>
<dbReference type="RefSeq" id="WP_041635939.1">
    <property type="nucleotide sequence ID" value="NZ_JAAOMN010000056.1"/>
</dbReference>
<evidence type="ECO:0000313" key="1">
    <source>
        <dbReference type="EMBL" id="OFC62639.1"/>
    </source>
</evidence>
<gene>
    <name evidence="1" type="ORF">BAE30_01680</name>
</gene>
<evidence type="ECO:0000313" key="2">
    <source>
        <dbReference type="Proteomes" id="UP000175707"/>
    </source>
</evidence>
<reference evidence="1 2" key="1">
    <citation type="submission" date="2016-06" db="EMBL/GenBank/DDBJ databases">
        <title>Gene turnover analysis identifies the evolutionary adaptation of the extremophile Acidithiobacillus caldus.</title>
        <authorList>
            <person name="Zhang X."/>
        </authorList>
    </citation>
    <scope>NUCLEOTIDE SEQUENCE [LARGE SCALE GENOMIC DNA]</scope>
    <source>
        <strain evidence="1 2">S1</strain>
    </source>
</reference>
<dbReference type="AlphaFoldDB" id="A0A1E7Z1K6"/>
<name>A0A1E7Z1K6_9PROT</name>
<dbReference type="Proteomes" id="UP000175707">
    <property type="component" value="Unassembled WGS sequence"/>
</dbReference>
<proteinExistence type="predicted"/>
<sequence length="155" mass="17816">MKTKTEEPLRLSDFYPHLELGAVCYRNGGNWLWAGFPLKKGAGCLIFKGRASMNPRPVIAETQALRRSVPFSKLEACVHHPVSLEELLQAKIQQQFQILEQPVALEALVQRQYLHLNYSNRMEIETELRERLRELRGLPFSSLSTERLAKDAIWG</sequence>
<organism evidence="1 2">
    <name type="scientific">Acidithiobacillus caldus</name>
    <dbReference type="NCBI Taxonomy" id="33059"/>
    <lineage>
        <taxon>Bacteria</taxon>
        <taxon>Pseudomonadati</taxon>
        <taxon>Pseudomonadota</taxon>
        <taxon>Acidithiobacillia</taxon>
        <taxon>Acidithiobacillales</taxon>
        <taxon>Acidithiobacillaceae</taxon>
        <taxon>Acidithiobacillus</taxon>
    </lineage>
</organism>
<comment type="caution">
    <text evidence="1">The sequence shown here is derived from an EMBL/GenBank/DDBJ whole genome shotgun (WGS) entry which is preliminary data.</text>
</comment>